<keyword evidence="2" id="KW-0288">FMN</keyword>
<reference evidence="4 5" key="1">
    <citation type="submission" date="2019-11" db="EMBL/GenBank/DDBJ databases">
        <title>Metabolism of dissolved organic matter in forest soils.</title>
        <authorList>
            <person name="Cyle K.T."/>
            <person name="Wilhelm R.C."/>
            <person name="Martinez C.E."/>
        </authorList>
    </citation>
    <scope>NUCLEOTIDE SEQUENCE [LARGE SCALE GENOMIC DNA]</scope>
    <source>
        <strain evidence="4 5">5N</strain>
    </source>
</reference>
<dbReference type="EMBL" id="WOEZ01000331">
    <property type="protein sequence ID" value="NPT62522.1"/>
    <property type="molecule type" value="Genomic_DNA"/>
</dbReference>
<dbReference type="InterPro" id="IPR004136">
    <property type="entry name" value="NMO"/>
</dbReference>
<dbReference type="PANTHER" id="PTHR32332:SF20">
    <property type="entry name" value="2-NITROPROPANE DIOXYGENASE-LIKE PROTEIN"/>
    <property type="match status" value="1"/>
</dbReference>
<accession>A0A972P346</accession>
<evidence type="ECO:0000313" key="4">
    <source>
        <dbReference type="EMBL" id="NPT62522.1"/>
    </source>
</evidence>
<keyword evidence="4" id="KW-0503">Monooxygenase</keyword>
<evidence type="ECO:0000313" key="5">
    <source>
        <dbReference type="Proteomes" id="UP000655523"/>
    </source>
</evidence>
<dbReference type="InterPro" id="IPR013785">
    <property type="entry name" value="Aldolase_TIM"/>
</dbReference>
<comment type="caution">
    <text evidence="4">The sequence shown here is derived from an EMBL/GenBank/DDBJ whole genome shotgun (WGS) entry which is preliminary data.</text>
</comment>
<dbReference type="RefSeq" id="WP_172178987.1">
    <property type="nucleotide sequence ID" value="NZ_WOEZ01000331.1"/>
</dbReference>
<name>A0A972P346_9BURK</name>
<dbReference type="GO" id="GO:0018580">
    <property type="term" value="F:nitronate monooxygenase activity"/>
    <property type="evidence" value="ECO:0007669"/>
    <property type="project" value="InterPro"/>
</dbReference>
<proteinExistence type="predicted"/>
<keyword evidence="5" id="KW-1185">Reference proteome</keyword>
<dbReference type="Proteomes" id="UP000655523">
    <property type="component" value="Unassembled WGS sequence"/>
</dbReference>
<evidence type="ECO:0000256" key="1">
    <source>
        <dbReference type="ARBA" id="ARBA00022630"/>
    </source>
</evidence>
<dbReference type="SUPFAM" id="SSF51412">
    <property type="entry name" value="Inosine monophosphate dehydrogenase (IMPDH)"/>
    <property type="match status" value="1"/>
</dbReference>
<dbReference type="CDD" id="cd04730">
    <property type="entry name" value="NPD_like"/>
    <property type="match status" value="1"/>
</dbReference>
<evidence type="ECO:0000256" key="2">
    <source>
        <dbReference type="ARBA" id="ARBA00022643"/>
    </source>
</evidence>
<organism evidence="4 5">
    <name type="scientific">Paraburkholderia elongata</name>
    <dbReference type="NCBI Taxonomy" id="2675747"/>
    <lineage>
        <taxon>Bacteria</taxon>
        <taxon>Pseudomonadati</taxon>
        <taxon>Pseudomonadota</taxon>
        <taxon>Betaproteobacteria</taxon>
        <taxon>Burkholderiales</taxon>
        <taxon>Burkholderiaceae</taxon>
        <taxon>Paraburkholderia</taxon>
    </lineage>
</organism>
<protein>
    <submittedName>
        <fullName evidence="4">Nitronate monooxygenase</fullName>
    </submittedName>
</protein>
<sequence length="355" mass="37133">MTTNAAPFATELTLALGCRDPIISAGMGGPARAELAAAVSKAGGFGLLGMVREPPELIEREIAAVRAVTDRPFGVNLIPSATESGLFAAELDACLAARVPALCFFWDVVPEAIRRAKDAGAIVLYQVGSVEDALAAAKAGADVIIAQGIEAGGHVRGRTGILTLLPEVVRHVRVPVVASGGFATGGGLIAALALGASGIHCGTLFLATHESFAHAYHKQRILDAKAGDTVYTDLFAINWPPHSPVRVLANCVTQEAAEHWFGNHPDTLPREVIAHDDGRPIYKFSTDSPLRSTVGDHEKMALFAGESAALVNTGTSAAEVIERLVGEALEASNRLRLAMQPAWGHRHHGSATSNC</sequence>
<dbReference type="PANTHER" id="PTHR32332">
    <property type="entry name" value="2-NITROPROPANE DIOXYGENASE"/>
    <property type="match status" value="1"/>
</dbReference>
<dbReference type="AlphaFoldDB" id="A0A972P346"/>
<dbReference type="Gene3D" id="3.20.20.70">
    <property type="entry name" value="Aldolase class I"/>
    <property type="match status" value="1"/>
</dbReference>
<gene>
    <name evidence="4" type="ORF">GNZ13_50530</name>
</gene>
<keyword evidence="1" id="KW-0285">Flavoprotein</keyword>
<keyword evidence="3" id="KW-0560">Oxidoreductase</keyword>
<evidence type="ECO:0000256" key="3">
    <source>
        <dbReference type="ARBA" id="ARBA00023002"/>
    </source>
</evidence>
<dbReference type="Pfam" id="PF03060">
    <property type="entry name" value="NMO"/>
    <property type="match status" value="2"/>
</dbReference>